<keyword evidence="7" id="KW-0238">DNA-binding</keyword>
<comment type="caution">
    <text evidence="14">The sequence shown here is derived from an EMBL/GenBank/DDBJ whole genome shotgun (WGS) entry which is preliminary data.</text>
</comment>
<keyword evidence="9" id="KW-0539">Nucleus</keyword>
<dbReference type="PROSITE" id="PS50157">
    <property type="entry name" value="ZINC_FINGER_C2H2_2"/>
    <property type="match status" value="3"/>
</dbReference>
<feature type="domain" description="C2H2-type" evidence="13">
    <location>
        <begin position="421"/>
        <end position="448"/>
    </location>
</feature>
<accession>A0A836G987</accession>
<keyword evidence="2" id="KW-0479">Metal-binding</keyword>
<keyword evidence="8" id="KW-0804">Transcription</keyword>
<evidence type="ECO:0000256" key="2">
    <source>
        <dbReference type="ARBA" id="ARBA00022723"/>
    </source>
</evidence>
<dbReference type="InterPro" id="IPR036236">
    <property type="entry name" value="Znf_C2H2_sf"/>
</dbReference>
<feature type="non-terminal residue" evidence="14">
    <location>
        <position position="1"/>
    </location>
</feature>
<protein>
    <submittedName>
        <fullName evidence="14">PRD13 protein</fullName>
    </submittedName>
</protein>
<dbReference type="InterPro" id="IPR050331">
    <property type="entry name" value="Zinc_finger"/>
</dbReference>
<dbReference type="SMART" id="SM00355">
    <property type="entry name" value="ZnF_C2H2"/>
    <property type="match status" value="4"/>
</dbReference>
<evidence type="ECO:0000313" key="15">
    <source>
        <dbReference type="Proteomes" id="UP000669903"/>
    </source>
</evidence>
<evidence type="ECO:0000256" key="6">
    <source>
        <dbReference type="ARBA" id="ARBA00023015"/>
    </source>
</evidence>
<dbReference type="GO" id="GO:0005634">
    <property type="term" value="C:nucleus"/>
    <property type="evidence" value="ECO:0007669"/>
    <property type="project" value="TreeGrafter"/>
</dbReference>
<organism evidence="14 15">
    <name type="scientific">Acromyrmex charruanus</name>
    <dbReference type="NCBI Taxonomy" id="2715315"/>
    <lineage>
        <taxon>Eukaryota</taxon>
        <taxon>Metazoa</taxon>
        <taxon>Ecdysozoa</taxon>
        <taxon>Arthropoda</taxon>
        <taxon>Hexapoda</taxon>
        <taxon>Insecta</taxon>
        <taxon>Pterygota</taxon>
        <taxon>Neoptera</taxon>
        <taxon>Endopterygota</taxon>
        <taxon>Hymenoptera</taxon>
        <taxon>Apocrita</taxon>
        <taxon>Aculeata</taxon>
        <taxon>Formicoidea</taxon>
        <taxon>Formicidae</taxon>
        <taxon>Myrmicinae</taxon>
        <taxon>Acromyrmex</taxon>
    </lineage>
</organism>
<gene>
    <name evidence="14" type="primary">Prdm13</name>
    <name evidence="14" type="ORF">G6Z76_0012214</name>
</gene>
<feature type="domain" description="C2H2-type" evidence="13">
    <location>
        <begin position="478"/>
        <end position="506"/>
    </location>
</feature>
<dbReference type="GO" id="GO:0010468">
    <property type="term" value="P:regulation of gene expression"/>
    <property type="evidence" value="ECO:0007669"/>
    <property type="project" value="TreeGrafter"/>
</dbReference>
<dbReference type="AlphaFoldDB" id="A0A836G987"/>
<evidence type="ECO:0000256" key="7">
    <source>
        <dbReference type="ARBA" id="ARBA00023125"/>
    </source>
</evidence>
<dbReference type="PANTHER" id="PTHR16515:SF2">
    <property type="entry name" value="PR DOMAIN ZINC FINGER PROTEIN 4"/>
    <property type="match status" value="1"/>
</dbReference>
<evidence type="ECO:0000313" key="14">
    <source>
        <dbReference type="EMBL" id="KAG5334294.1"/>
    </source>
</evidence>
<dbReference type="Gene3D" id="3.30.160.60">
    <property type="entry name" value="Classic Zinc Finger"/>
    <property type="match status" value="3"/>
</dbReference>
<comment type="subcellular location">
    <subcellularLocation>
        <location evidence="1">Nucleus</location>
    </subcellularLocation>
</comment>
<dbReference type="SUPFAM" id="SSF57667">
    <property type="entry name" value="beta-beta-alpha zinc fingers"/>
    <property type="match status" value="2"/>
</dbReference>
<reference evidence="14" key="1">
    <citation type="submission" date="2020-03" db="EMBL/GenBank/DDBJ databases">
        <title>Relaxed selection underlies rapid genomic changes in the transitions from sociality to social parasitism in ants.</title>
        <authorList>
            <person name="Bi X."/>
        </authorList>
    </citation>
    <scope>NUCLEOTIDE SEQUENCE</scope>
    <source>
        <strain evidence="14">BGI-DK2014a</strain>
        <tissue evidence="14">Whole body</tissue>
    </source>
</reference>
<dbReference type="Gene3D" id="2.170.270.10">
    <property type="entry name" value="SET domain"/>
    <property type="match status" value="1"/>
</dbReference>
<dbReference type="PROSITE" id="PS00028">
    <property type="entry name" value="ZINC_FINGER_C2H2_1"/>
    <property type="match status" value="3"/>
</dbReference>
<evidence type="ECO:0000256" key="3">
    <source>
        <dbReference type="ARBA" id="ARBA00022737"/>
    </source>
</evidence>
<dbReference type="Proteomes" id="UP000669903">
    <property type="component" value="Unassembled WGS sequence"/>
</dbReference>
<dbReference type="Pfam" id="PF00096">
    <property type="entry name" value="zf-C2H2"/>
    <property type="match status" value="3"/>
</dbReference>
<evidence type="ECO:0000256" key="8">
    <source>
        <dbReference type="ARBA" id="ARBA00023163"/>
    </source>
</evidence>
<keyword evidence="3" id="KW-0677">Repeat</keyword>
<feature type="signal peptide" evidence="12">
    <location>
        <begin position="1"/>
        <end position="23"/>
    </location>
</feature>
<keyword evidence="12" id="KW-0732">Signal</keyword>
<keyword evidence="4 10" id="KW-0863">Zinc-finger</keyword>
<evidence type="ECO:0000256" key="4">
    <source>
        <dbReference type="ARBA" id="ARBA00022771"/>
    </source>
</evidence>
<evidence type="ECO:0000256" key="12">
    <source>
        <dbReference type="SAM" id="SignalP"/>
    </source>
</evidence>
<feature type="non-terminal residue" evidence="14">
    <location>
        <position position="516"/>
    </location>
</feature>
<feature type="domain" description="C2H2-type" evidence="13">
    <location>
        <begin position="449"/>
        <end position="476"/>
    </location>
</feature>
<sequence length="516" mass="58849">MRARGSLVTAEHLLACWLRGCLNCTLILERDDQRERPLTKIRHHLQNVQVMYPIVSEYEMITKRSGKNGEPEKNLSQKYQIQNHLAQGYINLPMIGRPNFFMSRPLVRAAGLLKGNSTTEMIPVNTLSEGSTSIIQHSVIEIIDVGGHLHCLNGSISPSCWLKIITLATDFQNYNVLLMISNDGLVLKTIKDIAVGEPLLMWFEDCILTMLNIPFLTPVNCNIQGQVYTCHNCNSCFDHPNPLKLHLALDCNRMDNSYIWMLLANKIINSPRTDLSFSQYPRTSFTFELKPLPVSRPTDIPTYPVQTIDTTIRLRNDSPSSSNQLSSISSNGPSPIPPYSSVKSPTIEVLPSSSTYESSIEHITERNRYLTLRPYEALMHRDIYRNSFMSYMRPSIQTESKKDPAEVETIASDMGKCGAGYRCIFCNKIYSRKYGLRIHIRTHTGYKPLKCDFCHHKFGDPSNLNKHVRLHATGESRYKCNMCDKVLVRRRDLERHINSWHSQNANVSNAEINNRD</sequence>
<evidence type="ECO:0000256" key="11">
    <source>
        <dbReference type="SAM" id="MobiDB-lite"/>
    </source>
</evidence>
<evidence type="ECO:0000256" key="9">
    <source>
        <dbReference type="ARBA" id="ARBA00023242"/>
    </source>
</evidence>
<evidence type="ECO:0000259" key="13">
    <source>
        <dbReference type="PROSITE" id="PS50157"/>
    </source>
</evidence>
<feature type="region of interest" description="Disordered" evidence="11">
    <location>
        <begin position="312"/>
        <end position="342"/>
    </location>
</feature>
<dbReference type="FunFam" id="3.30.160.60:FF:000616">
    <property type="entry name" value="PR domain zinc finger protein 13"/>
    <property type="match status" value="1"/>
</dbReference>
<keyword evidence="5" id="KW-0862">Zinc</keyword>
<dbReference type="EMBL" id="JAANIC010004487">
    <property type="protein sequence ID" value="KAG5334294.1"/>
    <property type="molecule type" value="Genomic_DNA"/>
</dbReference>
<dbReference type="GO" id="GO:0008270">
    <property type="term" value="F:zinc ion binding"/>
    <property type="evidence" value="ECO:0007669"/>
    <property type="project" value="UniProtKB-KW"/>
</dbReference>
<name>A0A836G987_9HYME</name>
<evidence type="ECO:0000256" key="10">
    <source>
        <dbReference type="PROSITE-ProRule" id="PRU00042"/>
    </source>
</evidence>
<dbReference type="InterPro" id="IPR013087">
    <property type="entry name" value="Znf_C2H2_type"/>
</dbReference>
<feature type="compositionally biased region" description="Low complexity" evidence="11">
    <location>
        <begin position="318"/>
        <end position="333"/>
    </location>
</feature>
<keyword evidence="6" id="KW-0805">Transcription regulation</keyword>
<evidence type="ECO:0000256" key="1">
    <source>
        <dbReference type="ARBA" id="ARBA00004123"/>
    </source>
</evidence>
<dbReference type="PANTHER" id="PTHR16515">
    <property type="entry name" value="PR DOMAIN ZINC FINGER PROTEIN"/>
    <property type="match status" value="1"/>
</dbReference>
<proteinExistence type="predicted"/>
<keyword evidence="15" id="KW-1185">Reference proteome</keyword>
<evidence type="ECO:0000256" key="5">
    <source>
        <dbReference type="ARBA" id="ARBA00022833"/>
    </source>
</evidence>
<feature type="chain" id="PRO_5032612230" evidence="12">
    <location>
        <begin position="24"/>
        <end position="516"/>
    </location>
</feature>
<dbReference type="InterPro" id="IPR046341">
    <property type="entry name" value="SET_dom_sf"/>
</dbReference>